<feature type="chain" id="PRO_5009243273" description="Lipoprotein" evidence="2">
    <location>
        <begin position="27"/>
        <end position="216"/>
    </location>
</feature>
<protein>
    <recommendedName>
        <fullName evidence="5">Lipoprotein</fullName>
    </recommendedName>
</protein>
<dbReference type="AlphaFoldDB" id="A0A1G8DU78"/>
<proteinExistence type="predicted"/>
<feature type="compositionally biased region" description="Low complexity" evidence="1">
    <location>
        <begin position="33"/>
        <end position="51"/>
    </location>
</feature>
<dbReference type="RefSeq" id="WP_092504284.1">
    <property type="nucleotide sequence ID" value="NZ_LT629695.1"/>
</dbReference>
<reference evidence="4" key="1">
    <citation type="submission" date="2016-10" db="EMBL/GenBank/DDBJ databases">
        <authorList>
            <person name="Varghese N."/>
            <person name="Submissions S."/>
        </authorList>
    </citation>
    <scope>NUCLEOTIDE SEQUENCE [LARGE SCALE GENOMIC DNA]</scope>
    <source>
        <strain evidence="4">DSM 22002</strain>
    </source>
</reference>
<accession>A0A1G8DU78</accession>
<keyword evidence="2" id="KW-0732">Signal</keyword>
<evidence type="ECO:0000313" key="3">
    <source>
        <dbReference type="EMBL" id="SDH61158.1"/>
    </source>
</evidence>
<sequence length="216" mass="22046">METSTLWARGAAAAVMLLALAGCSSAPEPDLSPSPSTTASPSPAPSETAEPQVDPLPESFDCRLASGIFPPMDLAWGAHALQMELVGLDGAEIAMVAPEGMHATVTPSADAVDPEALVVAAVQRIEAAGYATPTWSLAPAVPWTFDDLCASMEAAFVEMTRDGAVTELGIQGDARLRVGIRTGFPVPSSVEAIDDAHPGLLLLVETVGVDIGADGG</sequence>
<organism evidence="3 4">
    <name type="scientific">Agrococcus jejuensis</name>
    <dbReference type="NCBI Taxonomy" id="399736"/>
    <lineage>
        <taxon>Bacteria</taxon>
        <taxon>Bacillati</taxon>
        <taxon>Actinomycetota</taxon>
        <taxon>Actinomycetes</taxon>
        <taxon>Micrococcales</taxon>
        <taxon>Microbacteriaceae</taxon>
        <taxon>Agrococcus</taxon>
    </lineage>
</organism>
<dbReference type="EMBL" id="LT629695">
    <property type="protein sequence ID" value="SDH61158.1"/>
    <property type="molecule type" value="Genomic_DNA"/>
</dbReference>
<evidence type="ECO:0000313" key="4">
    <source>
        <dbReference type="Proteomes" id="UP000198822"/>
    </source>
</evidence>
<evidence type="ECO:0008006" key="5">
    <source>
        <dbReference type="Google" id="ProtNLM"/>
    </source>
</evidence>
<name>A0A1G8DU78_9MICO</name>
<evidence type="ECO:0000256" key="2">
    <source>
        <dbReference type="SAM" id="SignalP"/>
    </source>
</evidence>
<feature type="region of interest" description="Disordered" evidence="1">
    <location>
        <begin position="26"/>
        <end position="57"/>
    </location>
</feature>
<dbReference type="OrthoDB" id="9795329at2"/>
<keyword evidence="4" id="KW-1185">Reference proteome</keyword>
<evidence type="ECO:0000256" key="1">
    <source>
        <dbReference type="SAM" id="MobiDB-lite"/>
    </source>
</evidence>
<gene>
    <name evidence="3" type="ORF">SAMN04489720_1776</name>
</gene>
<dbReference type="Proteomes" id="UP000198822">
    <property type="component" value="Chromosome I"/>
</dbReference>
<feature type="signal peptide" evidence="2">
    <location>
        <begin position="1"/>
        <end position="26"/>
    </location>
</feature>